<reference evidence="1 2" key="1">
    <citation type="journal article" date="2014" name="Am. J. Bot.">
        <title>Genome assembly and annotation for red clover (Trifolium pratense; Fabaceae).</title>
        <authorList>
            <person name="Istvanek J."/>
            <person name="Jaros M."/>
            <person name="Krenek A."/>
            <person name="Repkova J."/>
        </authorList>
    </citation>
    <scope>NUCLEOTIDE SEQUENCE [LARGE SCALE GENOMIC DNA]</scope>
    <source>
        <strain evidence="2">cv. Tatra</strain>
        <tissue evidence="1">Young leaves</tissue>
    </source>
</reference>
<dbReference type="AlphaFoldDB" id="A0A2K3MML6"/>
<dbReference type="Proteomes" id="UP000236291">
    <property type="component" value="Unassembled WGS sequence"/>
</dbReference>
<gene>
    <name evidence="1" type="ORF">L195_g015156</name>
</gene>
<name>A0A2K3MML6_TRIPR</name>
<proteinExistence type="predicted"/>
<evidence type="ECO:0000313" key="1">
    <source>
        <dbReference type="EMBL" id="PNX92026.1"/>
    </source>
</evidence>
<dbReference type="EMBL" id="ASHM01010208">
    <property type="protein sequence ID" value="PNX92026.1"/>
    <property type="molecule type" value="Genomic_DNA"/>
</dbReference>
<reference evidence="1 2" key="2">
    <citation type="journal article" date="2017" name="Front. Plant Sci.">
        <title>Gene Classification and Mining of Molecular Markers Useful in Red Clover (Trifolium pratense) Breeding.</title>
        <authorList>
            <person name="Istvanek J."/>
            <person name="Dluhosova J."/>
            <person name="Dluhos P."/>
            <person name="Patkova L."/>
            <person name="Nedelnik J."/>
            <person name="Repkova J."/>
        </authorList>
    </citation>
    <scope>NUCLEOTIDE SEQUENCE [LARGE SCALE GENOMIC DNA]</scope>
    <source>
        <strain evidence="2">cv. Tatra</strain>
        <tissue evidence="1">Young leaves</tissue>
    </source>
</reference>
<sequence>RFIKKINGKILLSWLRQLEMGWCGGGCDGSELEVLQGCGGEVLTWRCWFWHRRWEVDAVCDWFSSIRDSLTAYKLVEICRTRL</sequence>
<feature type="non-terminal residue" evidence="1">
    <location>
        <position position="1"/>
    </location>
</feature>
<organism evidence="1 2">
    <name type="scientific">Trifolium pratense</name>
    <name type="common">Red clover</name>
    <dbReference type="NCBI Taxonomy" id="57577"/>
    <lineage>
        <taxon>Eukaryota</taxon>
        <taxon>Viridiplantae</taxon>
        <taxon>Streptophyta</taxon>
        <taxon>Embryophyta</taxon>
        <taxon>Tracheophyta</taxon>
        <taxon>Spermatophyta</taxon>
        <taxon>Magnoliopsida</taxon>
        <taxon>eudicotyledons</taxon>
        <taxon>Gunneridae</taxon>
        <taxon>Pentapetalae</taxon>
        <taxon>rosids</taxon>
        <taxon>fabids</taxon>
        <taxon>Fabales</taxon>
        <taxon>Fabaceae</taxon>
        <taxon>Papilionoideae</taxon>
        <taxon>50 kb inversion clade</taxon>
        <taxon>NPAAA clade</taxon>
        <taxon>Hologalegina</taxon>
        <taxon>IRL clade</taxon>
        <taxon>Trifolieae</taxon>
        <taxon>Trifolium</taxon>
    </lineage>
</organism>
<evidence type="ECO:0000313" key="2">
    <source>
        <dbReference type="Proteomes" id="UP000236291"/>
    </source>
</evidence>
<comment type="caution">
    <text evidence="1">The sequence shown here is derived from an EMBL/GenBank/DDBJ whole genome shotgun (WGS) entry which is preliminary data.</text>
</comment>
<protein>
    <submittedName>
        <fullName evidence="1">Uncharacterized protein</fullName>
    </submittedName>
</protein>
<accession>A0A2K3MML6</accession>